<dbReference type="Proteomes" id="UP000199495">
    <property type="component" value="Unassembled WGS sequence"/>
</dbReference>
<keyword evidence="4" id="KW-1185">Reference proteome</keyword>
<feature type="transmembrane region" description="Helical" evidence="2">
    <location>
        <begin position="78"/>
        <end position="99"/>
    </location>
</feature>
<feature type="transmembrane region" description="Helical" evidence="2">
    <location>
        <begin position="52"/>
        <end position="72"/>
    </location>
</feature>
<dbReference type="AlphaFoldDB" id="A0A1G7VP51"/>
<organism evidence="3 4">
    <name type="scientific">Pelagibacterium luteolum</name>
    <dbReference type="NCBI Taxonomy" id="440168"/>
    <lineage>
        <taxon>Bacteria</taxon>
        <taxon>Pseudomonadati</taxon>
        <taxon>Pseudomonadota</taxon>
        <taxon>Alphaproteobacteria</taxon>
        <taxon>Hyphomicrobiales</taxon>
        <taxon>Devosiaceae</taxon>
        <taxon>Pelagibacterium</taxon>
    </lineage>
</organism>
<keyword evidence="2" id="KW-0812">Transmembrane</keyword>
<keyword evidence="2" id="KW-1133">Transmembrane helix</keyword>
<dbReference type="EMBL" id="FNCS01000004">
    <property type="protein sequence ID" value="SDG61504.1"/>
    <property type="molecule type" value="Genomic_DNA"/>
</dbReference>
<feature type="transmembrane region" description="Helical" evidence="2">
    <location>
        <begin position="108"/>
        <end position="126"/>
    </location>
</feature>
<reference evidence="3 4" key="1">
    <citation type="submission" date="2016-10" db="EMBL/GenBank/DDBJ databases">
        <authorList>
            <person name="de Groot N.N."/>
        </authorList>
    </citation>
    <scope>NUCLEOTIDE SEQUENCE [LARGE SCALE GENOMIC DNA]</scope>
    <source>
        <strain evidence="3 4">CGMCC 1.10267</strain>
    </source>
</reference>
<dbReference type="OrthoDB" id="7861086at2"/>
<evidence type="ECO:0000256" key="2">
    <source>
        <dbReference type="SAM" id="Phobius"/>
    </source>
</evidence>
<keyword evidence="2" id="KW-0472">Membrane</keyword>
<gene>
    <name evidence="3" type="ORF">SAMN04487974_104260</name>
</gene>
<sequence length="127" mass="13635">MNRGSGLNVSGDDLEPIQPQPASLGPWAAVAGYFTTRLSGTAPLATLFWRDMLLIGTILTGLSFVAVLVLSAHRASGLAIGIAYFSALPYNGFITFAVCRAAERKGPWLRFVVQLCAVVWFTISIFV</sequence>
<dbReference type="RefSeq" id="WP_090595547.1">
    <property type="nucleotide sequence ID" value="NZ_FNCS01000004.1"/>
</dbReference>
<name>A0A1G7VP51_9HYPH</name>
<evidence type="ECO:0000313" key="4">
    <source>
        <dbReference type="Proteomes" id="UP000199495"/>
    </source>
</evidence>
<evidence type="ECO:0000313" key="3">
    <source>
        <dbReference type="EMBL" id="SDG61504.1"/>
    </source>
</evidence>
<accession>A0A1G7VP51</accession>
<feature type="region of interest" description="Disordered" evidence="1">
    <location>
        <begin position="1"/>
        <end position="20"/>
    </location>
</feature>
<protein>
    <submittedName>
        <fullName evidence="3">Uncharacterized protein</fullName>
    </submittedName>
</protein>
<proteinExistence type="predicted"/>
<dbReference type="STRING" id="440168.SAMN04487974_104260"/>
<evidence type="ECO:0000256" key="1">
    <source>
        <dbReference type="SAM" id="MobiDB-lite"/>
    </source>
</evidence>